<dbReference type="Proteomes" id="UP000233060">
    <property type="component" value="Unassembled WGS sequence"/>
</dbReference>
<dbReference type="GO" id="GO:0016020">
    <property type="term" value="C:membrane"/>
    <property type="evidence" value="ECO:0007669"/>
    <property type="project" value="UniProtKB-SubCell"/>
</dbReference>
<feature type="transmembrane region" description="Helical" evidence="6">
    <location>
        <begin position="291"/>
        <end position="313"/>
    </location>
</feature>
<evidence type="ECO:0000256" key="5">
    <source>
        <dbReference type="SAM" id="MobiDB-lite"/>
    </source>
</evidence>
<organism evidence="7 8">
    <name type="scientific">Cercocebus atys</name>
    <name type="common">Sooty mangabey</name>
    <name type="synonym">Cercocebus torquatus atys</name>
    <dbReference type="NCBI Taxonomy" id="9531"/>
    <lineage>
        <taxon>Eukaryota</taxon>
        <taxon>Metazoa</taxon>
        <taxon>Chordata</taxon>
        <taxon>Craniata</taxon>
        <taxon>Vertebrata</taxon>
        <taxon>Euteleostomi</taxon>
        <taxon>Mammalia</taxon>
        <taxon>Eutheria</taxon>
        <taxon>Euarchontoglires</taxon>
        <taxon>Primates</taxon>
        <taxon>Haplorrhini</taxon>
        <taxon>Catarrhini</taxon>
        <taxon>Cercopithecidae</taxon>
        <taxon>Cercopithecinae</taxon>
        <taxon>Cercocebus</taxon>
    </lineage>
</organism>
<evidence type="ECO:0000256" key="4">
    <source>
        <dbReference type="ARBA" id="ARBA00023136"/>
    </source>
</evidence>
<evidence type="ECO:0000256" key="3">
    <source>
        <dbReference type="ARBA" id="ARBA00022989"/>
    </source>
</evidence>
<proteinExistence type="predicted"/>
<feature type="transmembrane region" description="Helical" evidence="6">
    <location>
        <begin position="154"/>
        <end position="177"/>
    </location>
</feature>
<comment type="subcellular location">
    <subcellularLocation>
        <location evidence="1">Membrane</location>
        <topology evidence="1">Multi-pass membrane protein</topology>
    </subcellularLocation>
</comment>
<evidence type="ECO:0000256" key="6">
    <source>
        <dbReference type="SAM" id="Phobius"/>
    </source>
</evidence>
<dbReference type="InterPro" id="IPR049680">
    <property type="entry name" value="FLVCR1-2_SLC49-like"/>
</dbReference>
<dbReference type="AlphaFoldDB" id="A0A2K5N8L0"/>
<feature type="region of interest" description="Disordered" evidence="5">
    <location>
        <begin position="323"/>
        <end position="393"/>
    </location>
</feature>
<accession>A0A2K5N8L0</accession>
<dbReference type="Gene3D" id="1.20.1250.20">
    <property type="entry name" value="MFS general substrate transporter like domains"/>
    <property type="match status" value="1"/>
</dbReference>
<feature type="transmembrane region" description="Helical" evidence="6">
    <location>
        <begin position="249"/>
        <end position="271"/>
    </location>
</feature>
<dbReference type="Ensembl" id="ENSCATT00000058123.1">
    <property type="protein sequence ID" value="ENSCATP00000033848.1"/>
    <property type="gene ID" value="ENSCATG00000039890.1"/>
</dbReference>
<feature type="transmembrane region" description="Helical" evidence="6">
    <location>
        <begin position="189"/>
        <end position="207"/>
    </location>
</feature>
<feature type="transmembrane region" description="Helical" evidence="6">
    <location>
        <begin position="30"/>
        <end position="48"/>
    </location>
</feature>
<reference evidence="7" key="1">
    <citation type="submission" date="2025-08" db="UniProtKB">
        <authorList>
            <consortium name="Ensembl"/>
        </authorList>
    </citation>
    <scope>IDENTIFICATION</scope>
</reference>
<feature type="transmembrane region" description="Helical" evidence="6">
    <location>
        <begin position="213"/>
        <end position="237"/>
    </location>
</feature>
<keyword evidence="8" id="KW-1185">Reference proteome</keyword>
<gene>
    <name evidence="7" type="primary">SLC49A3</name>
</gene>
<reference evidence="7" key="2">
    <citation type="submission" date="2025-09" db="UniProtKB">
        <authorList>
            <consortium name="Ensembl"/>
        </authorList>
    </citation>
    <scope>IDENTIFICATION</scope>
</reference>
<keyword evidence="3 6" id="KW-1133">Transmembrane helix</keyword>
<protein>
    <submittedName>
        <fullName evidence="7">Solute carrier family 49 member 3</fullName>
    </submittedName>
</protein>
<keyword evidence="4 6" id="KW-0472">Membrane</keyword>
<feature type="compositionally biased region" description="Polar residues" evidence="5">
    <location>
        <begin position="324"/>
        <end position="333"/>
    </location>
</feature>
<dbReference type="GeneTree" id="ENSGT01030000234625"/>
<keyword evidence="2 6" id="KW-0812">Transmembrane</keyword>
<evidence type="ECO:0000256" key="2">
    <source>
        <dbReference type="ARBA" id="ARBA00022692"/>
    </source>
</evidence>
<dbReference type="InterPro" id="IPR036259">
    <property type="entry name" value="MFS_trans_sf"/>
</dbReference>
<evidence type="ECO:0000313" key="7">
    <source>
        <dbReference type="Ensembl" id="ENSCATP00000033848.1"/>
    </source>
</evidence>
<name>A0A2K5N8L0_CERAT</name>
<dbReference type="PANTHER" id="PTHR10924">
    <property type="entry name" value="MAJOR FACILITATOR SUPERFAMILY PROTEIN-RELATED"/>
    <property type="match status" value="1"/>
</dbReference>
<dbReference type="PANTHER" id="PTHR10924:SF6">
    <property type="entry name" value="SOLUTE CARRIER FAMILY 49 MEMBER A3"/>
    <property type="match status" value="1"/>
</dbReference>
<sequence length="421" mass="43201">MAGQTGADPGLAEPGAPCAQQGHRTYARRWVFLLVVSLVSCSNAMVGAGTGTGAGAPGAAGRSVCGRQLRGSPWRTPHPSPARCLRHPAGVVCLLSDHLAVPPTPPSAGCQLHLKKFLDGAQSWSVLGWGWEGPGCRGPMSSWLCASGDASGGFSGLCGALFIAFGILGALALGPYVDRTKHFTEATKIGLCLVSLACMAFALVSLLQGQALALATTCSLLGLFGFSVTPVAMELAIECSFPVGEGAAVGLIFVLGQVEGIFIMLAMMALTVQCSERSFSTCQQGEDPLDWTASVLLMAGLCNLFSCILVLFFHTSHRRLQAESAKSSSTQNAAAVGGADSRRGVDRGGAGRAGVLGPSRATPEEPQSPHPICCRATPRAQGPAATDAPSRPGGLAGSVLASRFIDQAGPHSSFSSPWVIT</sequence>
<evidence type="ECO:0000313" key="8">
    <source>
        <dbReference type="Proteomes" id="UP000233060"/>
    </source>
</evidence>
<dbReference type="SUPFAM" id="SSF103473">
    <property type="entry name" value="MFS general substrate transporter"/>
    <property type="match status" value="1"/>
</dbReference>
<evidence type="ECO:0000256" key="1">
    <source>
        <dbReference type="ARBA" id="ARBA00004141"/>
    </source>
</evidence>